<protein>
    <submittedName>
        <fullName evidence="1">SPJ_0845 family protein</fullName>
    </submittedName>
</protein>
<dbReference type="RefSeq" id="WP_379980401.1">
    <property type="nucleotide sequence ID" value="NZ_JBHUMO010000033.1"/>
</dbReference>
<reference evidence="2" key="1">
    <citation type="journal article" date="2019" name="Int. J. Syst. Evol. Microbiol.">
        <title>The Global Catalogue of Microorganisms (GCM) 10K type strain sequencing project: providing services to taxonomists for standard genome sequencing and annotation.</title>
        <authorList>
            <consortium name="The Broad Institute Genomics Platform"/>
            <consortium name="The Broad Institute Genome Sequencing Center for Infectious Disease"/>
            <person name="Wu L."/>
            <person name="Ma J."/>
        </authorList>
    </citation>
    <scope>NUCLEOTIDE SEQUENCE [LARGE SCALE GENOMIC DNA]</scope>
    <source>
        <strain evidence="2">TISTR 932</strain>
    </source>
</reference>
<dbReference type="InterPro" id="IPR047909">
    <property type="entry name" value="SPJ_0845-like_N"/>
</dbReference>
<evidence type="ECO:0000313" key="2">
    <source>
        <dbReference type="Proteomes" id="UP001597427"/>
    </source>
</evidence>
<dbReference type="EMBL" id="JBHUMO010000033">
    <property type="protein sequence ID" value="MFD2728719.1"/>
    <property type="molecule type" value="Genomic_DNA"/>
</dbReference>
<keyword evidence="2" id="KW-1185">Reference proteome</keyword>
<comment type="caution">
    <text evidence="1">The sequence shown here is derived from an EMBL/GenBank/DDBJ whole genome shotgun (WGS) entry which is preliminary data.</text>
</comment>
<evidence type="ECO:0000313" key="1">
    <source>
        <dbReference type="EMBL" id="MFD2728719.1"/>
    </source>
</evidence>
<accession>A0ABW5TI14</accession>
<dbReference type="NCBIfam" id="NF040897">
    <property type="entry name" value="SPJ_0845_Nterm"/>
    <property type="match status" value="1"/>
</dbReference>
<gene>
    <name evidence="1" type="ORF">ACFSR0_04650</name>
</gene>
<proteinExistence type="predicted"/>
<sequence>MGLKFQYDDSLDRRFDDFAILPDELKNSNKPKEEVDIERFLKTKPTSTDEQEEKK</sequence>
<organism evidence="1 2">
    <name type="scientific">Enterococcus camelliae</name>
    <dbReference type="NCBI Taxonomy" id="453959"/>
    <lineage>
        <taxon>Bacteria</taxon>
        <taxon>Bacillati</taxon>
        <taxon>Bacillota</taxon>
        <taxon>Bacilli</taxon>
        <taxon>Lactobacillales</taxon>
        <taxon>Enterococcaceae</taxon>
        <taxon>Enterococcus</taxon>
    </lineage>
</organism>
<dbReference type="Proteomes" id="UP001597427">
    <property type="component" value="Unassembled WGS sequence"/>
</dbReference>
<name>A0ABW5TI14_9ENTE</name>